<proteinExistence type="predicted"/>
<keyword evidence="2" id="KW-1185">Reference proteome</keyword>
<comment type="caution">
    <text evidence="1">The sequence shown here is derived from an EMBL/GenBank/DDBJ whole genome shotgun (WGS) entry which is preliminary data.</text>
</comment>
<dbReference type="EMBL" id="REGN01005314">
    <property type="protein sequence ID" value="RNA13845.1"/>
    <property type="molecule type" value="Genomic_DNA"/>
</dbReference>
<reference evidence="1 2" key="1">
    <citation type="journal article" date="2018" name="Sci. Rep.">
        <title>Genomic signatures of local adaptation to the degree of environmental predictability in rotifers.</title>
        <authorList>
            <person name="Franch-Gras L."/>
            <person name="Hahn C."/>
            <person name="Garcia-Roger E.M."/>
            <person name="Carmona M.J."/>
            <person name="Serra M."/>
            <person name="Gomez A."/>
        </authorList>
    </citation>
    <scope>NUCLEOTIDE SEQUENCE [LARGE SCALE GENOMIC DNA]</scope>
    <source>
        <strain evidence="1">HYR1</strain>
    </source>
</reference>
<dbReference type="AlphaFoldDB" id="A0A3M7QS81"/>
<gene>
    <name evidence="1" type="ORF">BpHYR1_010055</name>
</gene>
<evidence type="ECO:0000313" key="1">
    <source>
        <dbReference type="EMBL" id="RNA13845.1"/>
    </source>
</evidence>
<organism evidence="1 2">
    <name type="scientific">Brachionus plicatilis</name>
    <name type="common">Marine rotifer</name>
    <name type="synonym">Brachionus muelleri</name>
    <dbReference type="NCBI Taxonomy" id="10195"/>
    <lineage>
        <taxon>Eukaryota</taxon>
        <taxon>Metazoa</taxon>
        <taxon>Spiralia</taxon>
        <taxon>Gnathifera</taxon>
        <taxon>Rotifera</taxon>
        <taxon>Eurotatoria</taxon>
        <taxon>Monogononta</taxon>
        <taxon>Pseudotrocha</taxon>
        <taxon>Ploima</taxon>
        <taxon>Brachionidae</taxon>
        <taxon>Brachionus</taxon>
    </lineage>
</organism>
<name>A0A3M7QS81_BRAPC</name>
<evidence type="ECO:0000313" key="2">
    <source>
        <dbReference type="Proteomes" id="UP000276133"/>
    </source>
</evidence>
<sequence>MKQFVWVELNDSVYENKSMVEFIDQMEHDDNTNVTLFKLLSNEVYCVPLYVVYNCKIYVSPDTKTFLPSQIFDLRGSNLRLEHRKIFAFSLNIDIIENKGPAKFNGIGCYSSTRPVMGSDNLHVMCRSKNYYYYEFQDETNDETQNVSQDETDVLVYFTKQKCF</sequence>
<protein>
    <submittedName>
        <fullName evidence="1">Uncharacterized protein</fullName>
    </submittedName>
</protein>
<dbReference type="OrthoDB" id="428159at2759"/>
<accession>A0A3M7QS81</accession>
<dbReference type="Proteomes" id="UP000276133">
    <property type="component" value="Unassembled WGS sequence"/>
</dbReference>